<dbReference type="SUPFAM" id="SSF56801">
    <property type="entry name" value="Acetyl-CoA synthetase-like"/>
    <property type="match status" value="1"/>
</dbReference>
<dbReference type="EMBL" id="DS231625">
    <property type="protein sequence ID" value="EDU42705.1"/>
    <property type="molecule type" value="Genomic_DNA"/>
</dbReference>
<feature type="region of interest" description="Disordered" evidence="3">
    <location>
        <begin position="1"/>
        <end position="27"/>
    </location>
</feature>
<dbReference type="Gene3D" id="1.10.1200.10">
    <property type="entry name" value="ACP-like"/>
    <property type="match status" value="1"/>
</dbReference>
<evidence type="ECO:0000259" key="5">
    <source>
        <dbReference type="Pfam" id="PF00550"/>
    </source>
</evidence>
<dbReference type="STRING" id="426418.B2WI45"/>
<dbReference type="InParanoid" id="B2WI45"/>
<keyword evidence="2" id="KW-0597">Phosphoprotein</keyword>
<dbReference type="Pfam" id="PF00501">
    <property type="entry name" value="AMP-binding"/>
    <property type="match status" value="1"/>
</dbReference>
<dbReference type="InterPro" id="IPR036736">
    <property type="entry name" value="ACP-like_sf"/>
</dbReference>
<evidence type="ECO:0000256" key="3">
    <source>
        <dbReference type="SAM" id="MobiDB-lite"/>
    </source>
</evidence>
<reference evidence="8" key="1">
    <citation type="journal article" date="2013" name="G3 (Bethesda)">
        <title>Comparative genomics of a plant-pathogenic fungus, Pyrenophora tritici-repentis, reveals transduplication and the impact of repeat elements on pathogenicity and population divergence.</title>
        <authorList>
            <person name="Manning V.A."/>
            <person name="Pandelova I."/>
            <person name="Dhillon B."/>
            <person name="Wilhelm L.J."/>
            <person name="Goodwin S.B."/>
            <person name="Berlin A.M."/>
            <person name="Figueroa M."/>
            <person name="Freitag M."/>
            <person name="Hane J.K."/>
            <person name="Henrissat B."/>
            <person name="Holman W.H."/>
            <person name="Kodira C.D."/>
            <person name="Martin J."/>
            <person name="Oliver R.P."/>
            <person name="Robbertse B."/>
            <person name="Schackwitz W."/>
            <person name="Schwartz D.C."/>
            <person name="Spatafora J.W."/>
            <person name="Turgeon B.G."/>
            <person name="Yandava C."/>
            <person name="Young S."/>
            <person name="Zhou S."/>
            <person name="Zeng Q."/>
            <person name="Grigoriev I.V."/>
            <person name="Ma L.-J."/>
            <person name="Ciuffetti L.M."/>
        </authorList>
    </citation>
    <scope>NUCLEOTIDE SEQUENCE [LARGE SCALE GENOMIC DNA]</scope>
    <source>
        <strain evidence="8">Pt-1C-BFP</strain>
    </source>
</reference>
<proteinExistence type="predicted"/>
<dbReference type="InterPro" id="IPR000873">
    <property type="entry name" value="AMP-dep_synth/lig_dom"/>
</dbReference>
<dbReference type="OrthoDB" id="429813at2759"/>
<dbReference type="PROSITE" id="PS00012">
    <property type="entry name" value="PHOSPHOPANTETHEINE"/>
    <property type="match status" value="1"/>
</dbReference>
<gene>
    <name evidence="7" type="ORF">PTRG_09654</name>
</gene>
<dbReference type="Pfam" id="PF23562">
    <property type="entry name" value="AMP-binding_C_3"/>
    <property type="match status" value="1"/>
</dbReference>
<evidence type="ECO:0000313" key="8">
    <source>
        <dbReference type="Proteomes" id="UP000001471"/>
    </source>
</evidence>
<dbReference type="PROSITE" id="PS00455">
    <property type="entry name" value="AMP_BINDING"/>
    <property type="match status" value="1"/>
</dbReference>
<keyword evidence="1" id="KW-0596">Phosphopantetheine</keyword>
<dbReference type="eggNOG" id="KOG1178">
    <property type="taxonomic scope" value="Eukaryota"/>
</dbReference>
<evidence type="ECO:0000313" key="7">
    <source>
        <dbReference type="EMBL" id="EDU42705.1"/>
    </source>
</evidence>
<dbReference type="InterPro" id="IPR009081">
    <property type="entry name" value="PP-bd_ACP"/>
</dbReference>
<sequence length="840" mass="92691">MGDSYAENRFIRPRFSPRSPPNDEALESDSINSLPQLIRHNALYNPDRIFCIQGQESSENPLPISFKLLENAVSACSSWVEEQLGLGRDGSEQRVKCPVALYMKSDVGLFIYIAALLASNIPVVLLSTRLSETAVNHLLKETCASTLLVSSRTRRGLSPQTATLVTLIDAKPYRHFLDVKSSLEGRQLIGDEKDRNVLILHSSGTTGLPKPIRLAHRYLLGYAACHDFAENEETDWRNLSTLPLYHGFGLLAPCLSLSIGMTCCFPPSNTIPAGESTAAMTALATLRFVAVGGGPIKPQVGEVLASNDIKLLNHYGATEIGAVAYIFSPGEDYDWRYLRLRQDIGLQLRPLSEAGSSPTYRLTGFPCAWDEPFEIQDELEMRPESKFVEVKILRRSDDLIVLKTGEKVAPGLLEEALLKDPTVRSAICLGNGAFELVLLVEPARSVELSLDSFVDHIWSLVNDINPLLDQHARISSKAAIIPKPPGKEIRRSDKGSVMRKEVQEDFKTEIQQAYEALESSAPLQILQPENLGIQLVNLVKSLLVESGRASTTLDLNDDMFEAGLDSLGAVRLTRAINASVRNSSTVKPPVLKPDFVYRNPTFKLLAHALKPFLMGEYQPSVQEQSREVRMRSMLSHFLDGCSSVANSGAVVLLTGSTGSLGVHVLRQLAMSSQVQRVLCLNRPGYRNGVRSSQTSRQTDANTAAGISLSVDMWAKVEFLDANMQASDLGITKQDYSRLTGCVTHIMHLAWPMDFKRSLKSFEPHVQGTKALADLAIATYEASDRKLKPRLLFASSIAVLARYENEQNHLSQLRWDTPRPSGFVSNCFNQWGIMKATSSIQ</sequence>
<feature type="domain" description="AMP-dependent synthetase/ligase" evidence="4">
    <location>
        <begin position="40"/>
        <end position="270"/>
    </location>
</feature>
<dbReference type="SUPFAM" id="SSF51735">
    <property type="entry name" value="NAD(P)-binding Rossmann-fold domains"/>
    <property type="match status" value="1"/>
</dbReference>
<dbReference type="InterPro" id="IPR036291">
    <property type="entry name" value="NAD(P)-bd_dom_sf"/>
</dbReference>
<evidence type="ECO:0000259" key="4">
    <source>
        <dbReference type="Pfam" id="PF00501"/>
    </source>
</evidence>
<dbReference type="InterPro" id="IPR042099">
    <property type="entry name" value="ANL_N_sf"/>
</dbReference>
<dbReference type="OMA" id="FPRSDKG"/>
<dbReference type="Gene3D" id="3.40.50.720">
    <property type="entry name" value="NAD(P)-binding Rossmann-like Domain"/>
    <property type="match status" value="1"/>
</dbReference>
<dbReference type="Pfam" id="PF00550">
    <property type="entry name" value="PP-binding"/>
    <property type="match status" value="1"/>
</dbReference>
<dbReference type="Proteomes" id="UP000001471">
    <property type="component" value="Unassembled WGS sequence"/>
</dbReference>
<evidence type="ECO:0008006" key="9">
    <source>
        <dbReference type="Google" id="ProtNLM"/>
    </source>
</evidence>
<dbReference type="PANTHER" id="PTHR43439:SF2">
    <property type="entry name" value="ENZYME, PUTATIVE (JCVI)-RELATED"/>
    <property type="match status" value="1"/>
</dbReference>
<name>B2WI45_PYRTR</name>
<dbReference type="InterPro" id="IPR006162">
    <property type="entry name" value="Ppantetheine_attach_site"/>
</dbReference>
<protein>
    <recommendedName>
        <fullName evidence="9">Carrier domain-containing protein</fullName>
    </recommendedName>
</protein>
<dbReference type="PANTHER" id="PTHR43439">
    <property type="entry name" value="PHENYLACETATE-COENZYME A LIGASE"/>
    <property type="match status" value="1"/>
</dbReference>
<feature type="domain" description="Carrier" evidence="5">
    <location>
        <begin position="547"/>
        <end position="578"/>
    </location>
</feature>
<dbReference type="Gene3D" id="3.40.50.12780">
    <property type="entry name" value="N-terminal domain of ligase-like"/>
    <property type="match status" value="2"/>
</dbReference>
<evidence type="ECO:0000259" key="6">
    <source>
        <dbReference type="Pfam" id="PF07993"/>
    </source>
</evidence>
<organism evidence="7 8">
    <name type="scientific">Pyrenophora tritici-repentis (strain Pt-1C-BFP)</name>
    <name type="common">Wheat tan spot fungus</name>
    <name type="synonym">Drechslera tritici-repentis</name>
    <dbReference type="NCBI Taxonomy" id="426418"/>
    <lineage>
        <taxon>Eukaryota</taxon>
        <taxon>Fungi</taxon>
        <taxon>Dikarya</taxon>
        <taxon>Ascomycota</taxon>
        <taxon>Pezizomycotina</taxon>
        <taxon>Dothideomycetes</taxon>
        <taxon>Pleosporomycetidae</taxon>
        <taxon>Pleosporales</taxon>
        <taxon>Pleosporineae</taxon>
        <taxon>Pleosporaceae</taxon>
        <taxon>Pyrenophora</taxon>
    </lineage>
</organism>
<evidence type="ECO:0000256" key="2">
    <source>
        <dbReference type="ARBA" id="ARBA00022553"/>
    </source>
</evidence>
<dbReference type="HOGENOM" id="CLU_002220_2_1_1"/>
<accession>B2WI45</accession>
<feature type="domain" description="Thioester reductase (TE)" evidence="6">
    <location>
        <begin position="653"/>
        <end position="806"/>
    </location>
</feature>
<dbReference type="AlphaFoldDB" id="B2WI45"/>
<dbReference type="Pfam" id="PF07993">
    <property type="entry name" value="NAD_binding_4"/>
    <property type="match status" value="1"/>
</dbReference>
<evidence type="ECO:0000256" key="1">
    <source>
        <dbReference type="ARBA" id="ARBA00022450"/>
    </source>
</evidence>
<dbReference type="InterPro" id="IPR020845">
    <property type="entry name" value="AMP-binding_CS"/>
</dbReference>
<dbReference type="InterPro" id="IPR051414">
    <property type="entry name" value="Adenylate-forming_Reductase"/>
</dbReference>
<dbReference type="InterPro" id="IPR013120">
    <property type="entry name" value="FAR_NAD-bd"/>
</dbReference>